<evidence type="ECO:0000313" key="12">
    <source>
        <dbReference type="Proteomes" id="UP000535509"/>
    </source>
</evidence>
<comment type="similarity">
    <text evidence="1 7">Belongs to the transcriptional regulatory CopG/NikR family.</text>
</comment>
<reference evidence="10 13" key="1">
    <citation type="submission" date="2018-05" db="EMBL/GenBank/DDBJ databases">
        <authorList>
            <consortium name="PulseNet: The National Subtyping Network for Foodborne Disease Surveillance"/>
            <person name="Tarr C.L."/>
            <person name="Trees E."/>
            <person name="Katz L.S."/>
            <person name="Carleton-Romer H.A."/>
            <person name="Stroika S."/>
            <person name="Kucerova Z."/>
            <person name="Roache K.F."/>
            <person name="Sabol A.L."/>
            <person name="Besser J."/>
            <person name="Gerner-Smidt P."/>
        </authorList>
    </citation>
    <scope>NUCLEOTIDE SEQUENCE [LARGE SCALE GENOMIC DNA]</scope>
    <source>
        <strain evidence="10 13">2016D-0221</strain>
        <strain evidence="11 12">PNUSAC001503</strain>
    </source>
</reference>
<feature type="domain" description="Ribbon-helix-helix protein CopG" evidence="8">
    <location>
        <begin position="9"/>
        <end position="48"/>
    </location>
</feature>
<dbReference type="HAMAP" id="MF_00476">
    <property type="entry name" value="NikR"/>
    <property type="match status" value="1"/>
</dbReference>
<gene>
    <name evidence="10" type="primary">nikR</name>
    <name evidence="10" type="ORF">BVH53_01080</name>
    <name evidence="11" type="ORF">CX802_05200</name>
</gene>
<evidence type="ECO:0000259" key="9">
    <source>
        <dbReference type="Pfam" id="PF08753"/>
    </source>
</evidence>
<comment type="caution">
    <text evidence="10">The sequence shown here is derived from an EMBL/GenBank/DDBJ whole genome shotgun (WGS) entry which is preliminary data.</text>
</comment>
<protein>
    <recommendedName>
        <fullName evidence="7">Putative nickel-responsive regulator</fullName>
    </recommendedName>
</protein>
<sequence>MEQEDKIIRFSVSLPEHLLDELDDMIKDRNYASRSEFTRDLIREKIVKYSWLNDNEDLVGVLTIIYDHHQGELMGRKMAIEHDSMVNIVCTNHIHMDHHNCLETMVLKGIARDIEEFSNNISGLKGVKFAKLVKAAVPKY</sequence>
<accession>A0A7U7WCW2</accession>
<keyword evidence="5 7" id="KW-0238">DNA-binding</keyword>
<evidence type="ECO:0000256" key="7">
    <source>
        <dbReference type="HAMAP-Rule" id="MF_00476"/>
    </source>
</evidence>
<dbReference type="InterPro" id="IPR010985">
    <property type="entry name" value="Ribbon_hlx_hlx"/>
</dbReference>
<dbReference type="GO" id="GO:0010045">
    <property type="term" value="P:response to nickel cation"/>
    <property type="evidence" value="ECO:0007669"/>
    <property type="project" value="InterPro"/>
</dbReference>
<dbReference type="NCBIfam" id="NF001884">
    <property type="entry name" value="PRK00630.1"/>
    <property type="match status" value="1"/>
</dbReference>
<dbReference type="InterPro" id="IPR027271">
    <property type="entry name" value="Acetolactate_synth/TF_NikR_C"/>
</dbReference>
<dbReference type="AlphaFoldDB" id="A0A7U7WCW2"/>
<organism evidence="10 13">
    <name type="scientific">Campylobacter fetus</name>
    <dbReference type="NCBI Taxonomy" id="196"/>
    <lineage>
        <taxon>Bacteria</taxon>
        <taxon>Pseudomonadati</taxon>
        <taxon>Campylobacterota</taxon>
        <taxon>Epsilonproteobacteria</taxon>
        <taxon>Campylobacterales</taxon>
        <taxon>Campylobacteraceae</taxon>
        <taxon>Campylobacter</taxon>
    </lineage>
</organism>
<dbReference type="RefSeq" id="WP_011732006.1">
    <property type="nucleotide sequence ID" value="NZ_AABUZP020000005.1"/>
</dbReference>
<evidence type="ECO:0000259" key="8">
    <source>
        <dbReference type="Pfam" id="PF01402"/>
    </source>
</evidence>
<dbReference type="InterPro" id="IPR014864">
    <property type="entry name" value="TF_NikR_Ni-bd_C"/>
</dbReference>
<dbReference type="Pfam" id="PF01402">
    <property type="entry name" value="RHH_1"/>
    <property type="match status" value="1"/>
</dbReference>
<dbReference type="Gene3D" id="3.30.70.1150">
    <property type="entry name" value="ACT-like. Chain A, domain 2"/>
    <property type="match status" value="1"/>
</dbReference>
<dbReference type="Proteomes" id="UP000557842">
    <property type="component" value="Unassembled WGS sequence"/>
</dbReference>
<evidence type="ECO:0000256" key="3">
    <source>
        <dbReference type="ARBA" id="ARBA00022723"/>
    </source>
</evidence>
<evidence type="ECO:0000256" key="5">
    <source>
        <dbReference type="ARBA" id="ARBA00023125"/>
    </source>
</evidence>
<proteinExistence type="inferred from homology"/>
<dbReference type="NCBIfam" id="NF002169">
    <property type="entry name" value="PRK01002.1"/>
    <property type="match status" value="1"/>
</dbReference>
<feature type="binding site" evidence="7">
    <location>
        <position position="93"/>
    </location>
    <ligand>
        <name>Ni(2+)</name>
        <dbReference type="ChEBI" id="CHEBI:49786"/>
    </ligand>
</feature>
<keyword evidence="12" id="KW-1185">Reference proteome</keyword>
<name>A0A7U7WCW2_CAMFE</name>
<feature type="binding site" evidence="7">
    <location>
        <position position="101"/>
    </location>
    <ligand>
        <name>Ni(2+)</name>
        <dbReference type="ChEBI" id="CHEBI:49786"/>
    </ligand>
</feature>
<dbReference type="CDD" id="cd22231">
    <property type="entry name" value="RHH_NikR_HicB-like"/>
    <property type="match status" value="1"/>
</dbReference>
<dbReference type="Gene3D" id="1.10.1220.10">
    <property type="entry name" value="Met repressor-like"/>
    <property type="match status" value="1"/>
</dbReference>
<dbReference type="SUPFAM" id="SSF55021">
    <property type="entry name" value="ACT-like"/>
    <property type="match status" value="1"/>
</dbReference>
<feature type="binding site" evidence="7">
    <location>
        <position position="82"/>
    </location>
    <ligand>
        <name>Ni(2+)</name>
        <dbReference type="ChEBI" id="CHEBI:49786"/>
    </ligand>
</feature>
<evidence type="ECO:0000256" key="4">
    <source>
        <dbReference type="ARBA" id="ARBA00023015"/>
    </source>
</evidence>
<dbReference type="InterPro" id="IPR050192">
    <property type="entry name" value="CopG/NikR_regulator"/>
</dbReference>
<keyword evidence="4 7" id="KW-0805">Transcription regulation</keyword>
<dbReference type="GO" id="GO:0016151">
    <property type="term" value="F:nickel cation binding"/>
    <property type="evidence" value="ECO:0007669"/>
    <property type="project" value="UniProtKB-UniRule"/>
</dbReference>
<dbReference type="InterPro" id="IPR013321">
    <property type="entry name" value="Arc_rbn_hlx_hlx"/>
</dbReference>
<keyword evidence="2 7" id="KW-0533">Nickel</keyword>
<dbReference type="InterPro" id="IPR002145">
    <property type="entry name" value="CopG"/>
</dbReference>
<keyword evidence="3 7" id="KW-0479">Metal-binding</keyword>
<evidence type="ECO:0000313" key="11">
    <source>
        <dbReference type="EMBL" id="EAI8859233.1"/>
    </source>
</evidence>
<dbReference type="Pfam" id="PF08753">
    <property type="entry name" value="NikR_C"/>
    <property type="match status" value="1"/>
</dbReference>
<feature type="binding site" evidence="7">
    <location>
        <position position="95"/>
    </location>
    <ligand>
        <name>Ni(2+)</name>
        <dbReference type="ChEBI" id="CHEBI:49786"/>
    </ligand>
</feature>
<dbReference type="NCBIfam" id="NF003381">
    <property type="entry name" value="PRK04460.1"/>
    <property type="match status" value="1"/>
</dbReference>
<comment type="cofactor">
    <cofactor evidence="7">
        <name>Ni(2+)</name>
        <dbReference type="ChEBI" id="CHEBI:49786"/>
    </cofactor>
    <text evidence="7">Binds 1 nickel ion per subunit.</text>
</comment>
<dbReference type="InterPro" id="IPR022988">
    <property type="entry name" value="Ni_resp_reg_NikR"/>
</dbReference>
<dbReference type="GO" id="GO:0003700">
    <property type="term" value="F:DNA-binding transcription factor activity"/>
    <property type="evidence" value="ECO:0007669"/>
    <property type="project" value="UniProtKB-UniRule"/>
</dbReference>
<dbReference type="PANTHER" id="PTHR34719:SF2">
    <property type="entry name" value="NICKEL-RESPONSIVE REGULATOR"/>
    <property type="match status" value="1"/>
</dbReference>
<evidence type="ECO:0000313" key="13">
    <source>
        <dbReference type="Proteomes" id="UP000557842"/>
    </source>
</evidence>
<comment type="function">
    <text evidence="7">Transcriptional regulator.</text>
</comment>
<feature type="domain" description="Transcription factor NikR nickel binding C-terminal" evidence="9">
    <location>
        <begin position="59"/>
        <end position="133"/>
    </location>
</feature>
<dbReference type="Proteomes" id="UP000535509">
    <property type="component" value="Unassembled WGS sequence"/>
</dbReference>
<dbReference type="EMBL" id="AABTCC010000013">
    <property type="protein sequence ID" value="EAI8859233.1"/>
    <property type="molecule type" value="Genomic_DNA"/>
</dbReference>
<dbReference type="SUPFAM" id="SSF47598">
    <property type="entry name" value="Ribbon-helix-helix"/>
    <property type="match status" value="1"/>
</dbReference>
<dbReference type="NCBIfam" id="NF002815">
    <property type="entry name" value="PRK02967.1"/>
    <property type="match status" value="1"/>
</dbReference>
<dbReference type="GO" id="GO:0003677">
    <property type="term" value="F:DNA binding"/>
    <property type="evidence" value="ECO:0007669"/>
    <property type="project" value="UniProtKB-KW"/>
</dbReference>
<dbReference type="PANTHER" id="PTHR34719">
    <property type="entry name" value="NICKEL-RESPONSIVE REGULATOR"/>
    <property type="match status" value="1"/>
</dbReference>
<dbReference type="GeneID" id="61064766"/>
<dbReference type="InterPro" id="IPR045865">
    <property type="entry name" value="ACT-like_dom_sf"/>
</dbReference>
<evidence type="ECO:0000256" key="1">
    <source>
        <dbReference type="ARBA" id="ARBA00008478"/>
    </source>
</evidence>
<dbReference type="EMBL" id="AABQDW010000001">
    <property type="protein sequence ID" value="EAI5407306.1"/>
    <property type="molecule type" value="Genomic_DNA"/>
</dbReference>
<evidence type="ECO:0000256" key="2">
    <source>
        <dbReference type="ARBA" id="ARBA00022596"/>
    </source>
</evidence>
<evidence type="ECO:0000256" key="6">
    <source>
        <dbReference type="ARBA" id="ARBA00023163"/>
    </source>
</evidence>
<keyword evidence="6 7" id="KW-0804">Transcription</keyword>
<evidence type="ECO:0000313" key="10">
    <source>
        <dbReference type="EMBL" id="EAI5407306.1"/>
    </source>
</evidence>
<dbReference type="OMA" id="HDNCLEV"/>